<dbReference type="Proteomes" id="UP000275394">
    <property type="component" value="Unassembled WGS sequence"/>
</dbReference>
<keyword evidence="1" id="KW-1133">Transmembrane helix</keyword>
<feature type="transmembrane region" description="Helical" evidence="1">
    <location>
        <begin position="54"/>
        <end position="73"/>
    </location>
</feature>
<evidence type="ECO:0000313" key="2">
    <source>
        <dbReference type="EMBL" id="ROS01384.1"/>
    </source>
</evidence>
<organism evidence="2 3">
    <name type="scientific">Sinobacterium caligoides</name>
    <dbReference type="NCBI Taxonomy" id="933926"/>
    <lineage>
        <taxon>Bacteria</taxon>
        <taxon>Pseudomonadati</taxon>
        <taxon>Pseudomonadota</taxon>
        <taxon>Gammaproteobacteria</taxon>
        <taxon>Cellvibrionales</taxon>
        <taxon>Spongiibacteraceae</taxon>
        <taxon>Sinobacterium</taxon>
    </lineage>
</organism>
<proteinExistence type="predicted"/>
<name>A0A3N2DNJ8_9GAMM</name>
<gene>
    <name evidence="2" type="ORF">EDC56_1825</name>
</gene>
<dbReference type="AlphaFoldDB" id="A0A3N2DNJ8"/>
<feature type="transmembrane region" description="Helical" evidence="1">
    <location>
        <begin position="85"/>
        <end position="104"/>
    </location>
</feature>
<accession>A0A3N2DNJ8</accession>
<keyword evidence="1" id="KW-0812">Transmembrane</keyword>
<dbReference type="EMBL" id="RKHR01000004">
    <property type="protein sequence ID" value="ROS01384.1"/>
    <property type="molecule type" value="Genomic_DNA"/>
</dbReference>
<sequence>MTRPTRHLLTALLLLLFAASIATWLFTGSIFGVGLLLMSPIVGPTTLLQGDYTLGFKLGYLLSIVSCLALMVQGWRTRQRITGKLLVIIGLCAWCYIGLIGLASH</sequence>
<keyword evidence="3" id="KW-1185">Reference proteome</keyword>
<evidence type="ECO:0000256" key="1">
    <source>
        <dbReference type="SAM" id="Phobius"/>
    </source>
</evidence>
<keyword evidence="1" id="KW-0472">Membrane</keyword>
<dbReference type="RefSeq" id="WP_123712182.1">
    <property type="nucleotide sequence ID" value="NZ_RKHR01000004.1"/>
</dbReference>
<evidence type="ECO:0000313" key="3">
    <source>
        <dbReference type="Proteomes" id="UP000275394"/>
    </source>
</evidence>
<reference evidence="2 3" key="1">
    <citation type="submission" date="2018-11" db="EMBL/GenBank/DDBJ databases">
        <title>Genomic Encyclopedia of Type Strains, Phase IV (KMG-IV): sequencing the most valuable type-strain genomes for metagenomic binning, comparative biology and taxonomic classification.</title>
        <authorList>
            <person name="Goeker M."/>
        </authorList>
    </citation>
    <scope>NUCLEOTIDE SEQUENCE [LARGE SCALE GENOMIC DNA]</scope>
    <source>
        <strain evidence="2 3">DSM 100316</strain>
    </source>
</reference>
<comment type="caution">
    <text evidence="2">The sequence shown here is derived from an EMBL/GenBank/DDBJ whole genome shotgun (WGS) entry which is preliminary data.</text>
</comment>
<protein>
    <submittedName>
        <fullName evidence="2">Uncharacterized protein</fullName>
    </submittedName>
</protein>